<evidence type="ECO:0000256" key="2">
    <source>
        <dbReference type="SAM" id="Phobius"/>
    </source>
</evidence>
<proteinExistence type="predicted"/>
<keyword evidence="2" id="KW-0812">Transmembrane</keyword>
<keyword evidence="2" id="KW-0472">Membrane</keyword>
<evidence type="ECO:0000313" key="3">
    <source>
        <dbReference type="EMBL" id="MBL1079786.1"/>
    </source>
</evidence>
<dbReference type="Proteomes" id="UP000602198">
    <property type="component" value="Unassembled WGS sequence"/>
</dbReference>
<evidence type="ECO:0000256" key="1">
    <source>
        <dbReference type="SAM" id="MobiDB-lite"/>
    </source>
</evidence>
<dbReference type="RefSeq" id="WP_201957438.1">
    <property type="nucleotide sequence ID" value="NZ_JAERRJ010000019.1"/>
</dbReference>
<evidence type="ECO:0000313" key="4">
    <source>
        <dbReference type="Proteomes" id="UP000602198"/>
    </source>
</evidence>
<gene>
    <name evidence="3" type="ORF">JK358_35830</name>
</gene>
<keyword evidence="4" id="KW-1185">Reference proteome</keyword>
<reference evidence="3 4" key="1">
    <citation type="submission" date="2021-01" db="EMBL/GenBank/DDBJ databases">
        <title>WGS of actinomycetes isolated from Thailand.</title>
        <authorList>
            <person name="Thawai C."/>
        </authorList>
    </citation>
    <scope>NUCLEOTIDE SEQUENCE [LARGE SCALE GENOMIC DNA]</scope>
    <source>
        <strain evidence="3 4">LPG 2</strain>
    </source>
</reference>
<accession>A0ABS1MGJ6</accession>
<keyword evidence="2" id="KW-1133">Transmembrane helix</keyword>
<protein>
    <recommendedName>
        <fullName evidence="5">Zinc ribbon domain-containing protein</fullName>
    </recommendedName>
</protein>
<organism evidence="3 4">
    <name type="scientific">Nocardia acididurans</name>
    <dbReference type="NCBI Taxonomy" id="2802282"/>
    <lineage>
        <taxon>Bacteria</taxon>
        <taxon>Bacillati</taxon>
        <taxon>Actinomycetota</taxon>
        <taxon>Actinomycetes</taxon>
        <taxon>Mycobacteriales</taxon>
        <taxon>Nocardiaceae</taxon>
        <taxon>Nocardia</taxon>
    </lineage>
</organism>
<feature type="region of interest" description="Disordered" evidence="1">
    <location>
        <begin position="27"/>
        <end position="46"/>
    </location>
</feature>
<name>A0ABS1MGJ6_9NOCA</name>
<feature type="transmembrane region" description="Helical" evidence="2">
    <location>
        <begin position="65"/>
        <end position="83"/>
    </location>
</feature>
<evidence type="ECO:0008006" key="5">
    <source>
        <dbReference type="Google" id="ProtNLM"/>
    </source>
</evidence>
<comment type="caution">
    <text evidence="3">The sequence shown here is derived from an EMBL/GenBank/DDBJ whole genome shotgun (WGS) entry which is preliminary data.</text>
</comment>
<sequence>MESICRFCRHVIGHAATACEHCGAPLTQHTTSHEPDPPTAPTPSTATTVGSGLLALLTARARPRWRAVVVTILTAAALGWVALRSLAGCELMFTTPGVSPIVAALPKQLRSAATCTPVDAGVQRCVLTPEDALLEGDLTGGKPLTFDARLVAPAPLADTLARWRVNGAVRLDGEGTFVATGPTTSVWYAQSRSGLRIDTSPFVSADAGWTFLGRAGLLP</sequence>
<dbReference type="EMBL" id="JAERRJ010000019">
    <property type="protein sequence ID" value="MBL1079786.1"/>
    <property type="molecule type" value="Genomic_DNA"/>
</dbReference>